<dbReference type="Proteomes" id="UP000615446">
    <property type="component" value="Unassembled WGS sequence"/>
</dbReference>
<proteinExistence type="inferred from homology"/>
<evidence type="ECO:0000313" key="3">
    <source>
        <dbReference type="EMBL" id="GES95211.1"/>
    </source>
</evidence>
<dbReference type="OrthoDB" id="432234at2759"/>
<dbReference type="Pfam" id="PF05970">
    <property type="entry name" value="PIF1"/>
    <property type="match status" value="1"/>
</dbReference>
<keyword evidence="1" id="KW-0067">ATP-binding</keyword>
<dbReference type="GO" id="GO:0000723">
    <property type="term" value="P:telomere maintenance"/>
    <property type="evidence" value="ECO:0007669"/>
    <property type="project" value="InterPro"/>
</dbReference>
<dbReference type="GO" id="GO:0006310">
    <property type="term" value="P:DNA recombination"/>
    <property type="evidence" value="ECO:0007669"/>
    <property type="project" value="UniProtKB-KW"/>
</dbReference>
<keyword evidence="1 3" id="KW-0347">Helicase</keyword>
<keyword evidence="1" id="KW-0547">Nucleotide-binding</keyword>
<dbReference type="AlphaFoldDB" id="A0A8H3QX56"/>
<dbReference type="EMBL" id="BLAL01000241">
    <property type="protein sequence ID" value="GES95211.1"/>
    <property type="molecule type" value="Genomic_DNA"/>
</dbReference>
<dbReference type="SUPFAM" id="SSF52540">
    <property type="entry name" value="P-loop containing nucleoside triphosphate hydrolases"/>
    <property type="match status" value="1"/>
</dbReference>
<gene>
    <name evidence="3" type="ORF">RCL2_002189200</name>
</gene>
<protein>
    <recommendedName>
        <fullName evidence="1">ATP-dependent DNA helicase</fullName>
        <ecNumber evidence="1">5.6.2.3</ecNumber>
    </recommendedName>
</protein>
<dbReference type="InterPro" id="IPR027417">
    <property type="entry name" value="P-loop_NTPase"/>
</dbReference>
<dbReference type="InterPro" id="IPR051055">
    <property type="entry name" value="PIF1_helicase"/>
</dbReference>
<dbReference type="GO" id="GO:0043139">
    <property type="term" value="F:5'-3' DNA helicase activity"/>
    <property type="evidence" value="ECO:0007669"/>
    <property type="project" value="UniProtKB-EC"/>
</dbReference>
<reference evidence="3" key="1">
    <citation type="submission" date="2019-10" db="EMBL/GenBank/DDBJ databases">
        <title>Conservation and host-specific expression of non-tandemly repeated heterogenous ribosome RNA gene in arbuscular mycorrhizal fungi.</title>
        <authorList>
            <person name="Maeda T."/>
            <person name="Kobayashi Y."/>
            <person name="Nakagawa T."/>
            <person name="Ezawa T."/>
            <person name="Yamaguchi K."/>
            <person name="Bino T."/>
            <person name="Nishimoto Y."/>
            <person name="Shigenobu S."/>
            <person name="Kawaguchi M."/>
        </authorList>
    </citation>
    <scope>NUCLEOTIDE SEQUENCE</scope>
    <source>
        <strain evidence="3">HR1</strain>
    </source>
</reference>
<accession>A0A8H3QX56</accession>
<evidence type="ECO:0000259" key="2">
    <source>
        <dbReference type="Pfam" id="PF05970"/>
    </source>
</evidence>
<name>A0A8H3QX56_9GLOM</name>
<evidence type="ECO:0000313" key="4">
    <source>
        <dbReference type="Proteomes" id="UP000615446"/>
    </source>
</evidence>
<feature type="domain" description="DNA helicase Pif1-like DEAD-box helicase" evidence="2">
    <location>
        <begin position="297"/>
        <end position="389"/>
    </location>
</feature>
<sequence length="420" mass="48731">MSFQRLLLYTVAERVFSAQETCHLLLELSLYYSSRQFVILNLNKESPRWLYRTGTENAMLYLRYKIYKGKWKNEFCRIKVILHVPHRSFQQLTENDALLWPELFNHNITEKEEEFKDLIGLSVDNLEVELDNYKEQQEAKKYSENIRPDWMILAEMGLNAIVDGSSDLDIDSINLNTFVQQSRNEDDLSAVNSIVDYRSLNEKQMIIFRKIETHYNAIIANHNQVDPFRVIIMGTAETAMNNGVETSPVIVFAPTGITAFNIYESIIHSTLSILVNTSNFDIEDERLKNLQKRLKVDLRLCVAFSEHQNQQFGGQSVILIGDFRQLSPVIDELMYAKKLKRDSLSNDGINIYSQLREVYQLDAVIHQSGDSPEQRLFRDILMRLHDGKPTIDDWRTLATCFDDSSTTENNQFVDAIHITP</sequence>
<comment type="similarity">
    <text evidence="1">Belongs to the helicase family.</text>
</comment>
<dbReference type="PANTHER" id="PTHR47642">
    <property type="entry name" value="ATP-DEPENDENT DNA HELICASE"/>
    <property type="match status" value="1"/>
</dbReference>
<comment type="caution">
    <text evidence="3">The sequence shown here is derived from an EMBL/GenBank/DDBJ whole genome shotgun (WGS) entry which is preliminary data.</text>
</comment>
<dbReference type="PANTHER" id="PTHR47642:SF5">
    <property type="entry name" value="ATP-DEPENDENT DNA HELICASE"/>
    <property type="match status" value="1"/>
</dbReference>
<dbReference type="GO" id="GO:0016787">
    <property type="term" value="F:hydrolase activity"/>
    <property type="evidence" value="ECO:0007669"/>
    <property type="project" value="UniProtKB-KW"/>
</dbReference>
<dbReference type="GO" id="GO:0006281">
    <property type="term" value="P:DNA repair"/>
    <property type="evidence" value="ECO:0007669"/>
    <property type="project" value="UniProtKB-KW"/>
</dbReference>
<keyword evidence="1" id="KW-0378">Hydrolase</keyword>
<dbReference type="InterPro" id="IPR010285">
    <property type="entry name" value="DNA_helicase_pif1-like_DEAD"/>
</dbReference>
<comment type="catalytic activity">
    <reaction evidence="1">
        <text>ATP + H2O = ADP + phosphate + H(+)</text>
        <dbReference type="Rhea" id="RHEA:13065"/>
        <dbReference type="ChEBI" id="CHEBI:15377"/>
        <dbReference type="ChEBI" id="CHEBI:15378"/>
        <dbReference type="ChEBI" id="CHEBI:30616"/>
        <dbReference type="ChEBI" id="CHEBI:43474"/>
        <dbReference type="ChEBI" id="CHEBI:456216"/>
        <dbReference type="EC" id="5.6.2.3"/>
    </reaction>
</comment>
<dbReference type="EC" id="5.6.2.3" evidence="1"/>
<keyword evidence="1" id="KW-0227">DNA damage</keyword>
<comment type="cofactor">
    <cofactor evidence="1">
        <name>Mg(2+)</name>
        <dbReference type="ChEBI" id="CHEBI:18420"/>
    </cofactor>
</comment>
<keyword evidence="1" id="KW-0233">DNA recombination</keyword>
<dbReference type="GO" id="GO:0005524">
    <property type="term" value="F:ATP binding"/>
    <property type="evidence" value="ECO:0007669"/>
    <property type="project" value="UniProtKB-KW"/>
</dbReference>
<dbReference type="Gene3D" id="3.40.50.300">
    <property type="entry name" value="P-loop containing nucleotide triphosphate hydrolases"/>
    <property type="match status" value="1"/>
</dbReference>
<keyword evidence="1" id="KW-0234">DNA repair</keyword>
<evidence type="ECO:0000256" key="1">
    <source>
        <dbReference type="RuleBase" id="RU363044"/>
    </source>
</evidence>
<organism evidence="3 4">
    <name type="scientific">Rhizophagus clarus</name>
    <dbReference type="NCBI Taxonomy" id="94130"/>
    <lineage>
        <taxon>Eukaryota</taxon>
        <taxon>Fungi</taxon>
        <taxon>Fungi incertae sedis</taxon>
        <taxon>Mucoromycota</taxon>
        <taxon>Glomeromycotina</taxon>
        <taxon>Glomeromycetes</taxon>
        <taxon>Glomerales</taxon>
        <taxon>Glomeraceae</taxon>
        <taxon>Rhizophagus</taxon>
    </lineage>
</organism>